<feature type="region of interest" description="Disordered" evidence="1">
    <location>
        <begin position="23"/>
        <end position="52"/>
    </location>
</feature>
<evidence type="ECO:0000256" key="1">
    <source>
        <dbReference type="SAM" id="MobiDB-lite"/>
    </source>
</evidence>
<keyword evidence="5" id="KW-1185">Reference proteome</keyword>
<dbReference type="OrthoDB" id="9770043at2"/>
<name>A0A0P0P190_9CAUL</name>
<dbReference type="InterPro" id="IPR011041">
    <property type="entry name" value="Quinoprot_gluc/sorb_DH_b-prop"/>
</dbReference>
<feature type="compositionally biased region" description="Polar residues" evidence="1">
    <location>
        <begin position="27"/>
        <end position="42"/>
    </location>
</feature>
<dbReference type="PANTHER" id="PTHR19328:SF75">
    <property type="entry name" value="ALDOSE SUGAR DEHYDROGENASE YLII"/>
    <property type="match status" value="1"/>
</dbReference>
<dbReference type="InterPro" id="IPR012938">
    <property type="entry name" value="Glc/Sorbosone_DH"/>
</dbReference>
<feature type="domain" description="Glucose/Sorbosone dehydrogenase" evidence="3">
    <location>
        <begin position="71"/>
        <end position="403"/>
    </location>
</feature>
<evidence type="ECO:0000313" key="5">
    <source>
        <dbReference type="Proteomes" id="UP000056905"/>
    </source>
</evidence>
<gene>
    <name evidence="4" type="ORF">AQ619_12695</name>
</gene>
<dbReference type="EMBL" id="CP013002">
    <property type="protein sequence ID" value="ALL14127.1"/>
    <property type="molecule type" value="Genomic_DNA"/>
</dbReference>
<dbReference type="SUPFAM" id="SSF50952">
    <property type="entry name" value="Soluble quinoprotein glucose dehydrogenase"/>
    <property type="match status" value="1"/>
</dbReference>
<organism evidence="4 5">
    <name type="scientific">Caulobacter henricii</name>
    <dbReference type="NCBI Taxonomy" id="69395"/>
    <lineage>
        <taxon>Bacteria</taxon>
        <taxon>Pseudomonadati</taxon>
        <taxon>Pseudomonadota</taxon>
        <taxon>Alphaproteobacteria</taxon>
        <taxon>Caulobacterales</taxon>
        <taxon>Caulobacteraceae</taxon>
        <taxon>Caulobacter</taxon>
    </lineage>
</organism>
<dbReference type="PANTHER" id="PTHR19328">
    <property type="entry name" value="HEDGEHOG-INTERACTING PROTEIN"/>
    <property type="match status" value="1"/>
</dbReference>
<evidence type="ECO:0000259" key="3">
    <source>
        <dbReference type="Pfam" id="PF07995"/>
    </source>
</evidence>
<dbReference type="Pfam" id="PF07995">
    <property type="entry name" value="GSDH"/>
    <property type="match status" value="1"/>
</dbReference>
<dbReference type="Proteomes" id="UP000056905">
    <property type="component" value="Chromosome"/>
</dbReference>
<reference evidence="4 5" key="1">
    <citation type="submission" date="2015-10" db="EMBL/GenBank/DDBJ databases">
        <title>Conservation of the essential genome among Caulobacter and Brevundimonas species.</title>
        <authorList>
            <person name="Scott D."/>
            <person name="Ely B."/>
        </authorList>
    </citation>
    <scope>NUCLEOTIDE SEQUENCE [LARGE SCALE GENOMIC DNA]</scope>
    <source>
        <strain evidence="4 5">CB4</strain>
    </source>
</reference>
<evidence type="ECO:0000256" key="2">
    <source>
        <dbReference type="SAM" id="SignalP"/>
    </source>
</evidence>
<dbReference type="PROSITE" id="PS51257">
    <property type="entry name" value="PROKAR_LIPOPROTEIN"/>
    <property type="match status" value="1"/>
</dbReference>
<feature type="signal peptide" evidence="2">
    <location>
        <begin position="1"/>
        <end position="21"/>
    </location>
</feature>
<evidence type="ECO:0000313" key="4">
    <source>
        <dbReference type="EMBL" id="ALL14127.1"/>
    </source>
</evidence>
<dbReference type="KEGG" id="chq:AQ619_12695"/>
<dbReference type="Gene3D" id="2.120.10.30">
    <property type="entry name" value="TolB, C-terminal domain"/>
    <property type="match status" value="1"/>
</dbReference>
<dbReference type="AlphaFoldDB" id="A0A0P0P190"/>
<feature type="chain" id="PRO_5006052662" evidence="2">
    <location>
        <begin position="22"/>
        <end position="408"/>
    </location>
</feature>
<proteinExistence type="predicted"/>
<sequence>MQTRYFPLLALLICACGPASETPLATPGSSQPVESRPANSPDQRPAVAGQTRAPGEALGVAYTIETLATGLDHAWGLAFLPDGTRLVTERPGRLRLVDGQGRLSTPVAGLPAVDANGQGGLLDVAVDPDFQRNGLIYWTYAQAGEGGNGTAAARGKLFMGPSPRVEGVQVIWTQTPKLKSALHFGGRLVFARDGTLFITTGDRSISEGRMQAQRLDGTLGKVVRIRPDGSIPADNPQVGKAGNRPEIWSAGHRNIQSATLDSSGRLWTVEHGAKGGDELNRPEAGKDYGWPSITYGEEYSGRPIGEGLTAREGLEQPVYYWDPVIAPSGMAFYQGDLFPAWKGSLLIGALRGKHVARLTLKGDKVVGEERLFEELDQRIRDVRVGPEGAIYLLTEADDGKLLRVVPRP</sequence>
<dbReference type="RefSeq" id="WP_062148146.1">
    <property type="nucleotide sequence ID" value="NZ_CP013002.1"/>
</dbReference>
<protein>
    <submittedName>
        <fullName evidence="4">Glucose dehydrogenase</fullName>
    </submittedName>
</protein>
<accession>A0A0P0P190</accession>
<keyword evidence="2" id="KW-0732">Signal</keyword>
<dbReference type="InterPro" id="IPR011042">
    <property type="entry name" value="6-blade_b-propeller_TolB-like"/>
</dbReference>